<dbReference type="Proteomes" id="UP000616114">
    <property type="component" value="Unassembled WGS sequence"/>
</dbReference>
<evidence type="ECO:0000256" key="1">
    <source>
        <dbReference type="SAM" id="MobiDB-lite"/>
    </source>
</evidence>
<comment type="caution">
    <text evidence="3">The sequence shown here is derived from an EMBL/GenBank/DDBJ whole genome shotgun (WGS) entry which is preliminary data.</text>
</comment>
<evidence type="ECO:0000313" key="4">
    <source>
        <dbReference type="Proteomes" id="UP000616114"/>
    </source>
</evidence>
<dbReference type="EMBL" id="BMFY01000002">
    <property type="protein sequence ID" value="GGA04943.1"/>
    <property type="molecule type" value="Genomic_DNA"/>
</dbReference>
<feature type="region of interest" description="Disordered" evidence="1">
    <location>
        <begin position="1"/>
        <end position="22"/>
    </location>
</feature>
<dbReference type="AlphaFoldDB" id="A0A8J2TVP3"/>
<dbReference type="PANTHER" id="PTHR34219:SF1">
    <property type="entry name" value="PEPSY DOMAIN-CONTAINING PROTEIN"/>
    <property type="match status" value="1"/>
</dbReference>
<feature type="transmembrane region" description="Helical" evidence="2">
    <location>
        <begin position="34"/>
        <end position="56"/>
    </location>
</feature>
<accession>A0A8J2TVP3</accession>
<keyword evidence="4" id="KW-1185">Reference proteome</keyword>
<keyword evidence="2" id="KW-0472">Membrane</keyword>
<dbReference type="Pfam" id="PF03929">
    <property type="entry name" value="PepSY_TM"/>
    <property type="match status" value="1"/>
</dbReference>
<gene>
    <name evidence="3" type="ORF">GCM10011333_04510</name>
</gene>
<feature type="region of interest" description="Disordered" evidence="1">
    <location>
        <begin position="269"/>
        <end position="307"/>
    </location>
</feature>
<evidence type="ECO:0000313" key="3">
    <source>
        <dbReference type="EMBL" id="GGA04943.1"/>
    </source>
</evidence>
<dbReference type="PANTHER" id="PTHR34219">
    <property type="entry name" value="IRON-REGULATED INNER MEMBRANE PROTEIN-RELATED"/>
    <property type="match status" value="1"/>
</dbReference>
<keyword evidence="2" id="KW-0812">Transmembrane</keyword>
<keyword evidence="2" id="KW-1133">Transmembrane helix</keyword>
<organism evidence="3 4">
    <name type="scientific">Sediminivirga luteola</name>
    <dbReference type="NCBI Taxonomy" id="1774748"/>
    <lineage>
        <taxon>Bacteria</taxon>
        <taxon>Bacillati</taxon>
        <taxon>Actinomycetota</taxon>
        <taxon>Actinomycetes</taxon>
        <taxon>Micrococcales</taxon>
        <taxon>Brevibacteriaceae</taxon>
        <taxon>Sediminivirga</taxon>
    </lineage>
</organism>
<feature type="transmembrane region" description="Helical" evidence="2">
    <location>
        <begin position="178"/>
        <end position="198"/>
    </location>
</feature>
<evidence type="ECO:0000256" key="2">
    <source>
        <dbReference type="SAM" id="Phobius"/>
    </source>
</evidence>
<reference evidence="3" key="1">
    <citation type="journal article" date="2014" name="Int. J. Syst. Evol. Microbiol.">
        <title>Complete genome sequence of Corynebacterium casei LMG S-19264T (=DSM 44701T), isolated from a smear-ripened cheese.</title>
        <authorList>
            <consortium name="US DOE Joint Genome Institute (JGI-PGF)"/>
            <person name="Walter F."/>
            <person name="Albersmeier A."/>
            <person name="Kalinowski J."/>
            <person name="Ruckert C."/>
        </authorList>
    </citation>
    <scope>NUCLEOTIDE SEQUENCE</scope>
    <source>
        <strain evidence="3">CGMCC 1.12785</strain>
    </source>
</reference>
<feature type="transmembrane region" description="Helical" evidence="2">
    <location>
        <begin position="436"/>
        <end position="452"/>
    </location>
</feature>
<feature type="transmembrane region" description="Helical" evidence="2">
    <location>
        <begin position="395"/>
        <end position="415"/>
    </location>
</feature>
<reference evidence="3" key="2">
    <citation type="submission" date="2020-09" db="EMBL/GenBank/DDBJ databases">
        <authorList>
            <person name="Sun Q."/>
            <person name="Zhou Y."/>
        </authorList>
    </citation>
    <scope>NUCLEOTIDE SEQUENCE</scope>
    <source>
        <strain evidence="3">CGMCC 1.12785</strain>
    </source>
</reference>
<dbReference type="InterPro" id="IPR005625">
    <property type="entry name" value="PepSY-ass_TM"/>
</dbReference>
<proteinExistence type="predicted"/>
<sequence length="484" mass="51928">MTIPTRPTTERTAESGSPPEPEPWLLPLLKRLHFYAGLFIGPFILIAALSGAAYALTPQLEKILYAEQLNARSDGPPLPLAEQIAAAHRYAGTGTEAASLAAVRPAPEPGATTRVMYHDPGLGPSEHRAVFVDPGTGEVLGDLTVYGTSGALPLRNWIDQLHRGLHLGDAGRLYSELAASWLWVIALSGLGLWAAAWIRGHRRGLLRPNRRAPGRWRTVSLHASLGFWLVLGALALSATGITWSQYGGANVSLLREQLGWQTPALSTSLTEEDGAAGETSGDHAHHTHQAGPAPTTQPGEGPNPATFDAVLSAGRDVNIDTGEVEIRPPAEAGSAWVVQEIQRSWPTQVDSVAIDGRTLDVTDRTDFAEFPLAAKLSRWGIDLHMGSMFGLANQLVLLVLGLGIATLVVLGYRMWWQRRPGFTLTDPARVLGRVPWAARIVLALLAVGIGVLLPLWGWSLLAFLAFDALVAVLGRRRAGRRPAA</sequence>
<feature type="transmembrane region" description="Helical" evidence="2">
    <location>
        <begin position="219"/>
        <end position="243"/>
    </location>
</feature>
<name>A0A8J2TVP3_9MICO</name>
<protein>
    <submittedName>
        <fullName evidence="3">Membrane protein</fullName>
    </submittedName>
</protein>
<dbReference type="RefSeq" id="WP_188549303.1">
    <property type="nucleotide sequence ID" value="NZ_BMFY01000002.1"/>
</dbReference>